<gene>
    <name evidence="11" type="ORF">HNY73_021577</name>
</gene>
<evidence type="ECO:0000313" key="12">
    <source>
        <dbReference type="Proteomes" id="UP000807504"/>
    </source>
</evidence>
<dbReference type="GO" id="GO:0043488">
    <property type="term" value="P:regulation of mRNA stability"/>
    <property type="evidence" value="ECO:0007669"/>
    <property type="project" value="InterPro"/>
</dbReference>
<dbReference type="SMART" id="SM00356">
    <property type="entry name" value="ZnF_C3H1"/>
    <property type="match status" value="3"/>
</dbReference>
<dbReference type="EMBL" id="JABXBU010002231">
    <property type="protein sequence ID" value="KAF8763389.1"/>
    <property type="molecule type" value="Genomic_DNA"/>
</dbReference>
<evidence type="ECO:0000256" key="1">
    <source>
        <dbReference type="ARBA" id="ARBA00004123"/>
    </source>
</evidence>
<dbReference type="Gene3D" id="1.20.1390.10">
    <property type="entry name" value="PWI domain"/>
    <property type="match status" value="1"/>
</dbReference>
<dbReference type="GO" id="GO:0008143">
    <property type="term" value="F:poly(A) binding"/>
    <property type="evidence" value="ECO:0007669"/>
    <property type="project" value="InterPro"/>
</dbReference>
<protein>
    <recommendedName>
        <fullName evidence="3">Zinc finger CCCH domain-containing protein 14</fullName>
    </recommendedName>
</protein>
<evidence type="ECO:0000256" key="3">
    <source>
        <dbReference type="ARBA" id="ARBA00015071"/>
    </source>
</evidence>
<accession>A0A8T0DZK4</accession>
<dbReference type="InterPro" id="IPR028158">
    <property type="entry name" value="RPA_interact_N_dom"/>
</dbReference>
<keyword evidence="8" id="KW-0539">Nucleus</keyword>
<evidence type="ECO:0000259" key="10">
    <source>
        <dbReference type="PROSITE" id="PS50103"/>
    </source>
</evidence>
<dbReference type="Pfam" id="PF14766">
    <property type="entry name" value="RPA_interact_N"/>
    <property type="match status" value="1"/>
</dbReference>
<organism evidence="11 12">
    <name type="scientific">Argiope bruennichi</name>
    <name type="common">Wasp spider</name>
    <name type="synonym">Aranea bruennichi</name>
    <dbReference type="NCBI Taxonomy" id="94029"/>
    <lineage>
        <taxon>Eukaryota</taxon>
        <taxon>Metazoa</taxon>
        <taxon>Ecdysozoa</taxon>
        <taxon>Arthropoda</taxon>
        <taxon>Chelicerata</taxon>
        <taxon>Arachnida</taxon>
        <taxon>Araneae</taxon>
        <taxon>Araneomorphae</taxon>
        <taxon>Entelegynae</taxon>
        <taxon>Araneoidea</taxon>
        <taxon>Araneidae</taxon>
        <taxon>Argiope</taxon>
    </lineage>
</organism>
<dbReference type="FunFam" id="4.10.1000.30:FF:000001">
    <property type="entry name" value="Zinc finger CCCH domain-containing protein 14"/>
    <property type="match status" value="1"/>
</dbReference>
<dbReference type="Pfam" id="PF14768">
    <property type="entry name" value="RPA_interact_C"/>
    <property type="match status" value="1"/>
</dbReference>
<dbReference type="GO" id="GO:0005634">
    <property type="term" value="C:nucleus"/>
    <property type="evidence" value="ECO:0007669"/>
    <property type="project" value="UniProtKB-SubCell"/>
</dbReference>
<keyword evidence="4 9" id="KW-0479">Metal-binding</keyword>
<keyword evidence="5" id="KW-0677">Repeat</keyword>
<dbReference type="GO" id="GO:0008270">
    <property type="term" value="F:zinc ion binding"/>
    <property type="evidence" value="ECO:0007669"/>
    <property type="project" value="UniProtKB-KW"/>
</dbReference>
<dbReference type="GO" id="GO:0005737">
    <property type="term" value="C:cytoplasm"/>
    <property type="evidence" value="ECO:0007669"/>
    <property type="project" value="TreeGrafter"/>
</dbReference>
<evidence type="ECO:0000256" key="6">
    <source>
        <dbReference type="ARBA" id="ARBA00022771"/>
    </source>
</evidence>
<evidence type="ECO:0000256" key="5">
    <source>
        <dbReference type="ARBA" id="ARBA00022737"/>
    </source>
</evidence>
<comment type="caution">
    <text evidence="11">The sequence shown here is derived from an EMBL/GenBank/DDBJ whole genome shotgun (WGS) entry which is preliminary data.</text>
</comment>
<name>A0A8T0DZK4_ARGBR</name>
<keyword evidence="12" id="KW-1185">Reference proteome</keyword>
<comment type="similarity">
    <text evidence="2">Belongs to the ZC3H14 family.</text>
</comment>
<dbReference type="PANTHER" id="PTHR14738:SF29">
    <property type="entry name" value="ZINC FINGER CCCH DOMAIN-CONTAINING PROTEIN 14"/>
    <property type="match status" value="1"/>
</dbReference>
<keyword evidence="6 9" id="KW-0863">Zinc-finger</keyword>
<evidence type="ECO:0000256" key="7">
    <source>
        <dbReference type="ARBA" id="ARBA00022833"/>
    </source>
</evidence>
<dbReference type="InterPro" id="IPR000571">
    <property type="entry name" value="Znf_CCCH"/>
</dbReference>
<evidence type="ECO:0000313" key="11">
    <source>
        <dbReference type="EMBL" id="KAF8763389.1"/>
    </source>
</evidence>
<feature type="zinc finger region" description="C3H1-type" evidence="9">
    <location>
        <begin position="424"/>
        <end position="448"/>
    </location>
</feature>
<reference evidence="11" key="1">
    <citation type="journal article" date="2020" name="bioRxiv">
        <title>Chromosome-level reference genome of the European wasp spider Argiope bruennichi: a resource for studies on range expansion and evolutionary adaptation.</title>
        <authorList>
            <person name="Sheffer M.M."/>
            <person name="Hoppe A."/>
            <person name="Krehenwinkel H."/>
            <person name="Uhl G."/>
            <person name="Kuss A.W."/>
            <person name="Jensen L."/>
            <person name="Jensen C."/>
            <person name="Gillespie R.G."/>
            <person name="Hoff K.J."/>
            <person name="Prost S."/>
        </authorList>
    </citation>
    <scope>NUCLEOTIDE SEQUENCE</scope>
</reference>
<evidence type="ECO:0000256" key="8">
    <source>
        <dbReference type="ARBA" id="ARBA00023242"/>
    </source>
</evidence>
<evidence type="ECO:0000256" key="9">
    <source>
        <dbReference type="PROSITE-ProRule" id="PRU00723"/>
    </source>
</evidence>
<dbReference type="PROSITE" id="PS50103">
    <property type="entry name" value="ZF_C3H1"/>
    <property type="match status" value="1"/>
</dbReference>
<keyword evidence="7 9" id="KW-0862">Zinc</keyword>
<dbReference type="InterPro" id="IPR040366">
    <property type="entry name" value="Nab2/ZC3H14"/>
</dbReference>
<evidence type="ECO:0000256" key="2">
    <source>
        <dbReference type="ARBA" id="ARBA00008423"/>
    </source>
</evidence>
<dbReference type="PANTHER" id="PTHR14738">
    <property type="entry name" value="ZINC FINGER CCCH DOMAIN-CONTAINING PROTEIN 14"/>
    <property type="match status" value="1"/>
</dbReference>
<proteinExistence type="inferred from homology"/>
<dbReference type="Proteomes" id="UP000807504">
    <property type="component" value="Unassembled WGS sequence"/>
</dbReference>
<dbReference type="Gene3D" id="4.10.1000.30">
    <property type="match status" value="2"/>
</dbReference>
<dbReference type="Pfam" id="PF01480">
    <property type="entry name" value="PWI"/>
    <property type="match status" value="1"/>
</dbReference>
<reference evidence="11" key="2">
    <citation type="submission" date="2020-06" db="EMBL/GenBank/DDBJ databases">
        <authorList>
            <person name="Sheffer M."/>
        </authorList>
    </citation>
    <scope>NUCLEOTIDE SEQUENCE</scope>
</reference>
<dbReference type="InterPro" id="IPR028159">
    <property type="entry name" value="RPA_interact_C_dom"/>
</dbReference>
<dbReference type="AlphaFoldDB" id="A0A8T0DZK4"/>
<sequence length="760" mass="87379">MDKGQSELTDKIRSAIKKKLIEINAFVDNELPDYIMILVANKRSKAHMEKDLALFLGKDTADFTNWLWDLVNNLKVNLKSRQNGNVSKSDDETTRKDLSDEDADILDYDLGEQEGDLDQDDSSLDNRLLLTEHSEISKFSTVQTSASNESALTKNVNRKKASPKAKVYPVQAVARVHPSSMLKPAPQKINPRDEYGPIKSEFAGNVSSVVHVSQKNCTRPSLKANKLLLRAVDDATKSVLDGKSINDYYKPTPIKVLSPNIKESNDSSRLYNPVHKKINARLDLNSEIKMEYVEPPNFVENSNDSNVNMLENEHYIVCEMSPKNRTICLPTLNTDLDIDSLSSSFVEERSKSPHFIVTLDGVDFSSFKRKYSDYSDESVELDEERLFATNVKVNDVTFAKKQKIIERCKYWPACKNNDNCVYHHPTKPCKSFPDCKYGDKCLYIHPNCKFDSLCTRKDCPFTHASKRTFQAQPPVPVKMRKSKIICKFYPKCIVKNCPFIHPKLCRYGTNCRLPVCPYSHINIPSRSQLKWKADASLNFMDPCKSTANERLKQHHMLYKVKTPPWKETFRMKCLQRLKNSRSKLVDKFRRLELCSDETFDILMKDWQTLSKEKNALSEVFLDEIDDLDDGEINEFVSIMEEIQREIQEEERKWLEEYAASEDRNLESEVDWLQRDEVICPLCQKNPMHQIHSVIFCACGVHIDVQQDGLTLQNLKSELHKGIETHEQACLVTPSFSLLHFLENTNLAITCEGCNFMYIVI</sequence>
<comment type="subcellular location">
    <subcellularLocation>
        <location evidence="1">Nucleus</location>
    </subcellularLocation>
</comment>
<feature type="domain" description="C3H1-type" evidence="10">
    <location>
        <begin position="424"/>
        <end position="448"/>
    </location>
</feature>
<evidence type="ECO:0000256" key="4">
    <source>
        <dbReference type="ARBA" id="ARBA00022723"/>
    </source>
</evidence>
<dbReference type="Pfam" id="PF14608">
    <property type="entry name" value="zf-CCCH_2"/>
    <property type="match status" value="5"/>
</dbReference>
<dbReference type="InterPro" id="IPR002483">
    <property type="entry name" value="PWI_dom"/>
</dbReference>